<organism evidence="2 3">
    <name type="scientific">Gossypium lobatum</name>
    <dbReference type="NCBI Taxonomy" id="34289"/>
    <lineage>
        <taxon>Eukaryota</taxon>
        <taxon>Viridiplantae</taxon>
        <taxon>Streptophyta</taxon>
        <taxon>Embryophyta</taxon>
        <taxon>Tracheophyta</taxon>
        <taxon>Spermatophyta</taxon>
        <taxon>Magnoliopsida</taxon>
        <taxon>eudicotyledons</taxon>
        <taxon>Gunneridae</taxon>
        <taxon>Pentapetalae</taxon>
        <taxon>rosids</taxon>
        <taxon>malvids</taxon>
        <taxon>Malvales</taxon>
        <taxon>Malvaceae</taxon>
        <taxon>Malvoideae</taxon>
        <taxon>Gossypium</taxon>
    </lineage>
</organism>
<dbReference type="EMBL" id="JABEZX010000012">
    <property type="protein sequence ID" value="MBA0571735.1"/>
    <property type="molecule type" value="Genomic_DNA"/>
</dbReference>
<sequence>SVILESDSRSVIQKLNISSEEFSKISTLIWEVKELSKQFLDCRFTFITRSTRLHMQWL</sequence>
<keyword evidence="3" id="KW-1185">Reference proteome</keyword>
<feature type="domain" description="RNase H type-1" evidence="1">
    <location>
        <begin position="2"/>
        <end position="51"/>
    </location>
</feature>
<protein>
    <recommendedName>
        <fullName evidence="1">RNase H type-1 domain-containing protein</fullName>
    </recommendedName>
</protein>
<gene>
    <name evidence="2" type="ORF">Golob_002110</name>
</gene>
<reference evidence="2 3" key="1">
    <citation type="journal article" date="2019" name="Genome Biol. Evol.">
        <title>Insights into the evolution of the New World diploid cottons (Gossypium, subgenus Houzingenia) based on genome sequencing.</title>
        <authorList>
            <person name="Grover C.E."/>
            <person name="Arick M.A. 2nd"/>
            <person name="Thrash A."/>
            <person name="Conover J.L."/>
            <person name="Sanders W.S."/>
            <person name="Peterson D.G."/>
            <person name="Frelichowski J.E."/>
            <person name="Scheffler J.A."/>
            <person name="Scheffler B.E."/>
            <person name="Wendel J.F."/>
        </authorList>
    </citation>
    <scope>NUCLEOTIDE SEQUENCE [LARGE SCALE GENOMIC DNA]</scope>
    <source>
        <strain evidence="2">157</strain>
        <tissue evidence="2">Leaf</tissue>
    </source>
</reference>
<evidence type="ECO:0000313" key="2">
    <source>
        <dbReference type="EMBL" id="MBA0571735.1"/>
    </source>
</evidence>
<dbReference type="InterPro" id="IPR002156">
    <property type="entry name" value="RNaseH_domain"/>
</dbReference>
<dbReference type="GO" id="GO:0004523">
    <property type="term" value="F:RNA-DNA hybrid ribonuclease activity"/>
    <property type="evidence" value="ECO:0007669"/>
    <property type="project" value="InterPro"/>
</dbReference>
<dbReference type="Proteomes" id="UP000593572">
    <property type="component" value="Unassembled WGS sequence"/>
</dbReference>
<accession>A0A7J8N4A2</accession>
<proteinExistence type="predicted"/>
<name>A0A7J8N4A2_9ROSI</name>
<dbReference type="GO" id="GO:0003676">
    <property type="term" value="F:nucleic acid binding"/>
    <property type="evidence" value="ECO:0007669"/>
    <property type="project" value="InterPro"/>
</dbReference>
<feature type="non-terminal residue" evidence="2">
    <location>
        <position position="1"/>
    </location>
</feature>
<evidence type="ECO:0000259" key="1">
    <source>
        <dbReference type="Pfam" id="PF13456"/>
    </source>
</evidence>
<dbReference type="Pfam" id="PF13456">
    <property type="entry name" value="RVT_3"/>
    <property type="match status" value="1"/>
</dbReference>
<comment type="caution">
    <text evidence="2">The sequence shown here is derived from an EMBL/GenBank/DDBJ whole genome shotgun (WGS) entry which is preliminary data.</text>
</comment>
<evidence type="ECO:0000313" key="3">
    <source>
        <dbReference type="Proteomes" id="UP000593572"/>
    </source>
</evidence>
<dbReference type="AlphaFoldDB" id="A0A7J8N4A2"/>